<keyword evidence="1" id="KW-1133">Transmembrane helix</keyword>
<evidence type="ECO:0008006" key="4">
    <source>
        <dbReference type="Google" id="ProtNLM"/>
    </source>
</evidence>
<dbReference type="Proteomes" id="UP000597761">
    <property type="component" value="Unassembled WGS sequence"/>
</dbReference>
<protein>
    <recommendedName>
        <fullName evidence="4">DUF3093 domain-containing protein</fullName>
    </recommendedName>
</protein>
<feature type="transmembrane region" description="Helical" evidence="1">
    <location>
        <begin position="45"/>
        <end position="68"/>
    </location>
</feature>
<reference evidence="3" key="1">
    <citation type="journal article" date="2019" name="Int. J. Syst. Evol. Microbiol.">
        <title>The Global Catalogue of Microorganisms (GCM) 10K type strain sequencing project: providing services to taxonomists for standard genome sequencing and annotation.</title>
        <authorList>
            <consortium name="The Broad Institute Genomics Platform"/>
            <consortium name="The Broad Institute Genome Sequencing Center for Infectious Disease"/>
            <person name="Wu L."/>
            <person name="Ma J."/>
        </authorList>
    </citation>
    <scope>NUCLEOTIDE SEQUENCE [LARGE SCALE GENOMIC DNA]</scope>
    <source>
        <strain evidence="3">CGMCC 1.15480</strain>
    </source>
</reference>
<feature type="transmembrane region" description="Helical" evidence="1">
    <location>
        <begin position="19"/>
        <end position="39"/>
    </location>
</feature>
<keyword evidence="1" id="KW-0472">Membrane</keyword>
<evidence type="ECO:0000256" key="1">
    <source>
        <dbReference type="SAM" id="Phobius"/>
    </source>
</evidence>
<gene>
    <name evidence="2" type="ORF">GCM10011512_27920</name>
</gene>
<comment type="caution">
    <text evidence="2">The sequence shown here is derived from an EMBL/GenBank/DDBJ whole genome shotgun (WGS) entry which is preliminary data.</text>
</comment>
<sequence length="151" mass="16521">MAGPDGDVVLYRERLWPSFWVWVVCIGVAAGSLVVFAPINMTAGVVAFLVLAGLLVFALVRSAATIVVTPTELRVGRAQIERRFLGEVAGFTRDEARVQRGMELNARAYQCIRGWVDPVVTVGITDPADPTPYWITSTRHPRRLVGVLTAD</sequence>
<dbReference type="EMBL" id="BMJI01000025">
    <property type="protein sequence ID" value="GGC99407.1"/>
    <property type="molecule type" value="Genomic_DNA"/>
</dbReference>
<keyword evidence="3" id="KW-1185">Reference proteome</keyword>
<dbReference type="Pfam" id="PF11292">
    <property type="entry name" value="DUF3093"/>
    <property type="match status" value="1"/>
</dbReference>
<evidence type="ECO:0000313" key="3">
    <source>
        <dbReference type="Proteomes" id="UP000597761"/>
    </source>
</evidence>
<keyword evidence="1" id="KW-0812">Transmembrane</keyword>
<name>A0ABQ1PLY9_9MICC</name>
<proteinExistence type="predicted"/>
<dbReference type="InterPro" id="IPR021443">
    <property type="entry name" value="DUF3093"/>
</dbReference>
<organism evidence="2 3">
    <name type="scientific">Tersicoccus solisilvae</name>
    <dbReference type="NCBI Taxonomy" id="1882339"/>
    <lineage>
        <taxon>Bacteria</taxon>
        <taxon>Bacillati</taxon>
        <taxon>Actinomycetota</taxon>
        <taxon>Actinomycetes</taxon>
        <taxon>Micrococcales</taxon>
        <taxon>Micrococcaceae</taxon>
        <taxon>Tersicoccus</taxon>
    </lineage>
</organism>
<evidence type="ECO:0000313" key="2">
    <source>
        <dbReference type="EMBL" id="GGC99407.1"/>
    </source>
</evidence>
<accession>A0ABQ1PLY9</accession>